<evidence type="ECO:0000256" key="7">
    <source>
        <dbReference type="SAM" id="MobiDB-lite"/>
    </source>
</evidence>
<gene>
    <name evidence="10" type="ORF">PVAP13_6NG365200</name>
</gene>
<feature type="region of interest" description="Disordered" evidence="7">
    <location>
        <begin position="719"/>
        <end position="751"/>
    </location>
</feature>
<dbReference type="GO" id="GO:0016020">
    <property type="term" value="C:membrane"/>
    <property type="evidence" value="ECO:0007669"/>
    <property type="project" value="UniProtKB-SubCell"/>
</dbReference>
<evidence type="ECO:0000313" key="10">
    <source>
        <dbReference type="EMBL" id="KAG2580807.1"/>
    </source>
</evidence>
<dbReference type="AlphaFoldDB" id="A0A8T0R554"/>
<sequence length="751" mass="79473">MAIINWGQAVRPGVAVADKTIQLLLNSTCVRGNGGRQDFSGEGSLRAVRRHEGESSKNLWPWPSLPIAKQHLDSPLPASMLHPWCLLLLLLLLCLPLATAASSDAALLLAKVRPALQGHGRSPNAQLATWNASTPLCLWRGLRWGWSDARPIRCDTAAARANLSLAHDPSLLLVSIHLPAAALAGTLPPDLGAFSALASIYLAANQLTGPVPLDLGNAPALSALDLSANRLSGPLPTSIWNLCDRLADLRLHGNALAGTVPAPAGPNTTCDGLRVLDLGANRFSGGFPSFLTAFRGLRRLDLAANRFQGPIPDALAGMDHLQDLDLSCNNFSGQLPPTSPRFAEAAFLGNHPSLCGPPLRNQCVSSSGLSSRGVAAMVIGLMAAAVVLASVSIGWAQGRWRRRRDNADADAQGGDDSEAAAAADGQEGSRLLVFEGGEHLTLEEVLNATGQVVDKAAYCTVYKAKLASGGGSVELRLLREGCCKDTASCAAVARRIARARHHNLVPLRAFYHGRRGEKLLVYDYFPRTRTLHGLLHEQHDGGEGRPPLTWPRRHKVALGAARALAYLHAGQGEAHGNVRSSNVLVDDLFVARLAEHAVDRLLVPAAAEAVPAAAKADGYKAPELHSMRRCSARTDVFAFGILLLELLMGRKPAADLPAAVKVAVLEETALEEVLDAEVVKGLRMSPAEEGLLHALKLAMGCCAPVAAARPTMAEVVRQLEESRPSRTLGPRSALYSPAESRSDAGTPNTAA</sequence>
<organism evidence="10 11">
    <name type="scientific">Panicum virgatum</name>
    <name type="common">Blackwell switchgrass</name>
    <dbReference type="NCBI Taxonomy" id="38727"/>
    <lineage>
        <taxon>Eukaryota</taxon>
        <taxon>Viridiplantae</taxon>
        <taxon>Streptophyta</taxon>
        <taxon>Embryophyta</taxon>
        <taxon>Tracheophyta</taxon>
        <taxon>Spermatophyta</taxon>
        <taxon>Magnoliopsida</taxon>
        <taxon>Liliopsida</taxon>
        <taxon>Poales</taxon>
        <taxon>Poaceae</taxon>
        <taxon>PACMAD clade</taxon>
        <taxon>Panicoideae</taxon>
        <taxon>Panicodae</taxon>
        <taxon>Paniceae</taxon>
        <taxon>Panicinae</taxon>
        <taxon>Panicum</taxon>
        <taxon>Panicum sect. Hiantes</taxon>
    </lineage>
</organism>
<evidence type="ECO:0000259" key="9">
    <source>
        <dbReference type="PROSITE" id="PS50011"/>
    </source>
</evidence>
<accession>A0A8T0R554</accession>
<dbReference type="InterPro" id="IPR000719">
    <property type="entry name" value="Prot_kinase_dom"/>
</dbReference>
<evidence type="ECO:0000256" key="5">
    <source>
        <dbReference type="ARBA" id="ARBA00022989"/>
    </source>
</evidence>
<dbReference type="InterPro" id="IPR032675">
    <property type="entry name" value="LRR_dom_sf"/>
</dbReference>
<evidence type="ECO:0000256" key="1">
    <source>
        <dbReference type="ARBA" id="ARBA00004370"/>
    </source>
</evidence>
<dbReference type="EMBL" id="CM029048">
    <property type="protein sequence ID" value="KAG2580807.1"/>
    <property type="molecule type" value="Genomic_DNA"/>
</dbReference>
<name>A0A8T0R554_PANVG</name>
<evidence type="ECO:0000256" key="4">
    <source>
        <dbReference type="ARBA" id="ARBA00022737"/>
    </source>
</evidence>
<feature type="region of interest" description="Disordered" evidence="7">
    <location>
        <begin position="405"/>
        <end position="424"/>
    </location>
</feature>
<dbReference type="InterPro" id="IPR001611">
    <property type="entry name" value="Leu-rich_rpt"/>
</dbReference>
<evidence type="ECO:0000313" key="11">
    <source>
        <dbReference type="Proteomes" id="UP000823388"/>
    </source>
</evidence>
<dbReference type="SUPFAM" id="SSF56112">
    <property type="entry name" value="Protein kinase-like (PK-like)"/>
    <property type="match status" value="1"/>
</dbReference>
<keyword evidence="4" id="KW-0677">Repeat</keyword>
<dbReference type="Pfam" id="PF13855">
    <property type="entry name" value="LRR_8"/>
    <property type="match status" value="1"/>
</dbReference>
<dbReference type="InterPro" id="IPR011009">
    <property type="entry name" value="Kinase-like_dom_sf"/>
</dbReference>
<dbReference type="PANTHER" id="PTHR48007">
    <property type="entry name" value="LEUCINE-RICH REPEAT RECEPTOR-LIKE PROTEIN KINASE PXC1"/>
    <property type="match status" value="1"/>
</dbReference>
<feature type="domain" description="Protein kinase" evidence="9">
    <location>
        <begin position="447"/>
        <end position="739"/>
    </location>
</feature>
<comment type="subcellular location">
    <subcellularLocation>
        <location evidence="1">Membrane</location>
    </subcellularLocation>
</comment>
<dbReference type="SUPFAM" id="SSF52058">
    <property type="entry name" value="L domain-like"/>
    <property type="match status" value="1"/>
</dbReference>
<evidence type="ECO:0000256" key="3">
    <source>
        <dbReference type="ARBA" id="ARBA00022692"/>
    </source>
</evidence>
<keyword evidence="11" id="KW-1185">Reference proteome</keyword>
<dbReference type="GO" id="GO:0005524">
    <property type="term" value="F:ATP binding"/>
    <property type="evidence" value="ECO:0007669"/>
    <property type="project" value="InterPro"/>
</dbReference>
<dbReference type="Pfam" id="PF00560">
    <property type="entry name" value="LRR_1"/>
    <property type="match status" value="1"/>
</dbReference>
<dbReference type="Proteomes" id="UP000823388">
    <property type="component" value="Chromosome 6N"/>
</dbReference>
<keyword evidence="3 8" id="KW-0812">Transmembrane</keyword>
<keyword evidence="5 8" id="KW-1133">Transmembrane helix</keyword>
<proteinExistence type="predicted"/>
<dbReference type="OrthoDB" id="1890790at2759"/>
<reference evidence="10" key="1">
    <citation type="submission" date="2020-05" db="EMBL/GenBank/DDBJ databases">
        <title>WGS assembly of Panicum virgatum.</title>
        <authorList>
            <person name="Lovell J.T."/>
            <person name="Jenkins J."/>
            <person name="Shu S."/>
            <person name="Juenger T.E."/>
            <person name="Schmutz J."/>
        </authorList>
    </citation>
    <scope>NUCLEOTIDE SEQUENCE</scope>
    <source>
        <strain evidence="10">AP13</strain>
    </source>
</reference>
<comment type="caution">
    <text evidence="10">The sequence shown here is derived from an EMBL/GenBank/DDBJ whole genome shotgun (WGS) entry which is preliminary data.</text>
</comment>
<dbReference type="GO" id="GO:0004672">
    <property type="term" value="F:protein kinase activity"/>
    <property type="evidence" value="ECO:0007669"/>
    <property type="project" value="InterPro"/>
</dbReference>
<dbReference type="Gene3D" id="1.10.510.10">
    <property type="entry name" value="Transferase(Phosphotransferase) domain 1"/>
    <property type="match status" value="1"/>
</dbReference>
<evidence type="ECO:0000256" key="2">
    <source>
        <dbReference type="ARBA" id="ARBA00022614"/>
    </source>
</evidence>
<dbReference type="InterPro" id="IPR001245">
    <property type="entry name" value="Ser-Thr/Tyr_kinase_cat_dom"/>
</dbReference>
<dbReference type="InterPro" id="IPR046959">
    <property type="entry name" value="PRK1-6/SRF4-like"/>
</dbReference>
<dbReference type="Gene3D" id="3.80.10.10">
    <property type="entry name" value="Ribonuclease Inhibitor"/>
    <property type="match status" value="2"/>
</dbReference>
<keyword evidence="2" id="KW-0433">Leucine-rich repeat</keyword>
<protein>
    <recommendedName>
        <fullName evidence="9">Protein kinase domain-containing protein</fullName>
    </recommendedName>
</protein>
<keyword evidence="6 8" id="KW-0472">Membrane</keyword>
<dbReference type="PROSITE" id="PS50011">
    <property type="entry name" value="PROTEIN_KINASE_DOM"/>
    <property type="match status" value="1"/>
</dbReference>
<dbReference type="Gene3D" id="3.30.200.20">
    <property type="entry name" value="Phosphorylase Kinase, domain 1"/>
    <property type="match status" value="1"/>
</dbReference>
<evidence type="ECO:0000256" key="6">
    <source>
        <dbReference type="ARBA" id="ARBA00023136"/>
    </source>
</evidence>
<dbReference type="PANTHER" id="PTHR48007:SF32">
    <property type="entry name" value="KINASE-LIKE PROTEIN TMKL1-RELATED"/>
    <property type="match status" value="1"/>
</dbReference>
<evidence type="ECO:0000256" key="8">
    <source>
        <dbReference type="SAM" id="Phobius"/>
    </source>
</evidence>
<dbReference type="Pfam" id="PF07714">
    <property type="entry name" value="PK_Tyr_Ser-Thr"/>
    <property type="match status" value="1"/>
</dbReference>
<feature type="transmembrane region" description="Helical" evidence="8">
    <location>
        <begin position="373"/>
        <end position="396"/>
    </location>
</feature>